<protein>
    <submittedName>
        <fullName evidence="1">DUF922 domain-containing Zn-dependent protease</fullName>
    </submittedName>
</protein>
<dbReference type="InterPro" id="IPR010321">
    <property type="entry name" value="DUF922"/>
</dbReference>
<dbReference type="Pfam" id="PF06037">
    <property type="entry name" value="DUF922"/>
    <property type="match status" value="1"/>
</dbReference>
<gene>
    <name evidence="1" type="ORF">OM076_10135</name>
</gene>
<accession>A0A9X3MSX0</accession>
<dbReference type="GO" id="GO:0006508">
    <property type="term" value="P:proteolysis"/>
    <property type="evidence" value="ECO:0007669"/>
    <property type="project" value="UniProtKB-KW"/>
</dbReference>
<reference evidence="1" key="1">
    <citation type="submission" date="2022-10" db="EMBL/GenBank/DDBJ databases">
        <title>The WGS of Solirubrobacter ginsenosidimutans DSM 21036.</title>
        <authorList>
            <person name="Jiang Z."/>
        </authorList>
    </citation>
    <scope>NUCLEOTIDE SEQUENCE</scope>
    <source>
        <strain evidence="1">DSM 21036</strain>
    </source>
</reference>
<evidence type="ECO:0000313" key="1">
    <source>
        <dbReference type="EMBL" id="MDA0160623.1"/>
    </source>
</evidence>
<dbReference type="EMBL" id="JAPDOD010000006">
    <property type="protein sequence ID" value="MDA0160623.1"/>
    <property type="molecule type" value="Genomic_DNA"/>
</dbReference>
<comment type="caution">
    <text evidence="1">The sequence shown here is derived from an EMBL/GenBank/DDBJ whole genome shotgun (WGS) entry which is preliminary data.</text>
</comment>
<dbReference type="GO" id="GO:0008233">
    <property type="term" value="F:peptidase activity"/>
    <property type="evidence" value="ECO:0007669"/>
    <property type="project" value="UniProtKB-KW"/>
</dbReference>
<sequence length="247" mass="25894">MSLAHGETAVREAAPEVVRPKGVALAIESAPTLLLGLQRTVGNAAVCRFLARQPTPAQTPTATPVAKVGTVGGKRPAITETSKTFDDCNAAVAWINSGVYTGEAQPVYKPTAGKIRHKKLPDGTQQGEVDISWAYDPSSTAEVIVPTWADMTADEKAAVAKYKSALKAHEVMHFDVTDKVVKALPKTVKATGSDPLDATTNLQNEVNTYQSDAQTAIDTATTDYDTLTGHGATQSAVGGVDVHLACP</sequence>
<name>A0A9X3MSX0_9ACTN</name>
<keyword evidence="2" id="KW-1185">Reference proteome</keyword>
<keyword evidence="1" id="KW-0645">Protease</keyword>
<organism evidence="1 2">
    <name type="scientific">Solirubrobacter ginsenosidimutans</name>
    <dbReference type="NCBI Taxonomy" id="490573"/>
    <lineage>
        <taxon>Bacteria</taxon>
        <taxon>Bacillati</taxon>
        <taxon>Actinomycetota</taxon>
        <taxon>Thermoleophilia</taxon>
        <taxon>Solirubrobacterales</taxon>
        <taxon>Solirubrobacteraceae</taxon>
        <taxon>Solirubrobacter</taxon>
    </lineage>
</organism>
<dbReference type="RefSeq" id="WP_270039565.1">
    <property type="nucleotide sequence ID" value="NZ_JAPDOD010000006.1"/>
</dbReference>
<evidence type="ECO:0000313" key="2">
    <source>
        <dbReference type="Proteomes" id="UP001149140"/>
    </source>
</evidence>
<keyword evidence="1" id="KW-0378">Hydrolase</keyword>
<proteinExistence type="predicted"/>
<dbReference type="AlphaFoldDB" id="A0A9X3MSX0"/>
<dbReference type="Proteomes" id="UP001149140">
    <property type="component" value="Unassembled WGS sequence"/>
</dbReference>